<comment type="caution">
    <text evidence="3">The sequence shown here is derived from an EMBL/GenBank/DDBJ whole genome shotgun (WGS) entry which is preliminary data.</text>
</comment>
<sequence length="132" mass="14196">MQILNIILAATATFFTVTQAASTGMITARDAAACGPKGCHDCDSGCKTAPFKCPPGQRHSSISIIDNYHRLYTEATPSPPTLAGHAARLDESKRPRSGPRETTNIELQLERFTKESWKKMSIPINALPIGAG</sequence>
<evidence type="ECO:0000256" key="2">
    <source>
        <dbReference type="SAM" id="SignalP"/>
    </source>
</evidence>
<name>A0A2B7XK33_9EURO</name>
<proteinExistence type="predicted"/>
<reference evidence="3 4" key="1">
    <citation type="submission" date="2017-10" db="EMBL/GenBank/DDBJ databases">
        <title>Comparative genomics in systemic dimorphic fungi from Ajellomycetaceae.</title>
        <authorList>
            <person name="Munoz J.F."/>
            <person name="Mcewen J.G."/>
            <person name="Clay O.K."/>
            <person name="Cuomo C.A."/>
        </authorList>
    </citation>
    <scope>NUCLEOTIDE SEQUENCE [LARGE SCALE GENOMIC DNA]</scope>
    <source>
        <strain evidence="3 4">UAMH130</strain>
    </source>
</reference>
<feature type="signal peptide" evidence="2">
    <location>
        <begin position="1"/>
        <end position="20"/>
    </location>
</feature>
<keyword evidence="4" id="KW-1185">Reference proteome</keyword>
<gene>
    <name evidence="3" type="ORF">GX51_00631</name>
</gene>
<dbReference type="AlphaFoldDB" id="A0A2B7XK33"/>
<protein>
    <submittedName>
        <fullName evidence="3">Uncharacterized protein</fullName>
    </submittedName>
</protein>
<accession>A0A2B7XK33</accession>
<evidence type="ECO:0000313" key="4">
    <source>
        <dbReference type="Proteomes" id="UP000224080"/>
    </source>
</evidence>
<evidence type="ECO:0000313" key="3">
    <source>
        <dbReference type="EMBL" id="PGH09526.1"/>
    </source>
</evidence>
<feature type="region of interest" description="Disordered" evidence="1">
    <location>
        <begin position="75"/>
        <end position="104"/>
    </location>
</feature>
<organism evidence="3 4">
    <name type="scientific">Blastomyces parvus</name>
    <dbReference type="NCBI Taxonomy" id="2060905"/>
    <lineage>
        <taxon>Eukaryota</taxon>
        <taxon>Fungi</taxon>
        <taxon>Dikarya</taxon>
        <taxon>Ascomycota</taxon>
        <taxon>Pezizomycotina</taxon>
        <taxon>Eurotiomycetes</taxon>
        <taxon>Eurotiomycetidae</taxon>
        <taxon>Onygenales</taxon>
        <taxon>Ajellomycetaceae</taxon>
        <taxon>Blastomyces</taxon>
    </lineage>
</organism>
<dbReference type="EMBL" id="PDNC01000004">
    <property type="protein sequence ID" value="PGH09526.1"/>
    <property type="molecule type" value="Genomic_DNA"/>
</dbReference>
<evidence type="ECO:0000256" key="1">
    <source>
        <dbReference type="SAM" id="MobiDB-lite"/>
    </source>
</evidence>
<dbReference type="Proteomes" id="UP000224080">
    <property type="component" value="Unassembled WGS sequence"/>
</dbReference>
<keyword evidence="2" id="KW-0732">Signal</keyword>
<dbReference type="OrthoDB" id="10434733at2759"/>
<feature type="chain" id="PRO_5012405880" evidence="2">
    <location>
        <begin position="21"/>
        <end position="132"/>
    </location>
</feature>